<name>A0A3N0XQZ2_ANAGA</name>
<evidence type="ECO:0000256" key="1">
    <source>
        <dbReference type="SAM" id="MobiDB-lite"/>
    </source>
</evidence>
<protein>
    <submittedName>
        <fullName evidence="2">Uncharacterized protein</fullName>
    </submittedName>
</protein>
<dbReference type="AlphaFoldDB" id="A0A3N0XQZ2"/>
<feature type="region of interest" description="Disordered" evidence="1">
    <location>
        <begin position="515"/>
        <end position="632"/>
    </location>
</feature>
<reference evidence="2 3" key="1">
    <citation type="submission" date="2018-10" db="EMBL/GenBank/DDBJ databases">
        <title>Genome assembly for a Yunnan-Guizhou Plateau 3E fish, Anabarilius grahami (Regan), and its evolutionary and genetic applications.</title>
        <authorList>
            <person name="Jiang W."/>
        </authorList>
    </citation>
    <scope>NUCLEOTIDE SEQUENCE [LARGE SCALE GENOMIC DNA]</scope>
    <source>
        <strain evidence="2">AG-KIZ</strain>
        <tissue evidence="2">Muscle</tissue>
    </source>
</reference>
<evidence type="ECO:0000313" key="3">
    <source>
        <dbReference type="Proteomes" id="UP000281406"/>
    </source>
</evidence>
<organism evidence="2 3">
    <name type="scientific">Anabarilius grahami</name>
    <name type="common">Kanglang fish</name>
    <name type="synonym">Barilius grahami</name>
    <dbReference type="NCBI Taxonomy" id="495550"/>
    <lineage>
        <taxon>Eukaryota</taxon>
        <taxon>Metazoa</taxon>
        <taxon>Chordata</taxon>
        <taxon>Craniata</taxon>
        <taxon>Vertebrata</taxon>
        <taxon>Euteleostomi</taxon>
        <taxon>Actinopterygii</taxon>
        <taxon>Neopterygii</taxon>
        <taxon>Teleostei</taxon>
        <taxon>Ostariophysi</taxon>
        <taxon>Cypriniformes</taxon>
        <taxon>Xenocyprididae</taxon>
        <taxon>Xenocypridinae</taxon>
        <taxon>Xenocypridinae incertae sedis</taxon>
        <taxon>Anabarilius</taxon>
    </lineage>
</organism>
<gene>
    <name evidence="2" type="ORF">DPX16_20169</name>
</gene>
<comment type="caution">
    <text evidence="2">The sequence shown here is derived from an EMBL/GenBank/DDBJ whole genome shotgun (WGS) entry which is preliminary data.</text>
</comment>
<sequence length="632" mass="71918">MSRASSPDTHWDHLETWLGVMTNPFLPHMAGDLQHLSREQLDEDLNRLMTHDPMQSYSHKEWAKLIGGLAHNLIAQARLNERSNALLEQETAALKLQAEEARRNQAQTQHHLDQLLHDTPSQRGTAEESDPELQEEVERLQKALEELNLETGHRERMEKQSREELTGKLQHGEALLARAEIELKERDAKARACENHLKQARSEITALRQQRDYLKDEVDTVHRELKHSYKLQSDLGGDPQAMQLPRATGPKCPSQESLVREGGESPLPKTFSIQEPWSGAKGWEPPQKSRAASYGTAPKELDKLAKNIPTFTPSPAGGVDVHAYLQDIDFLLQNVANVSAWDKLYLLRITSSRDVRSFLDRQPETVKSDYQLLRQALIKEFSDPESDQGLLAAMDLKQGRLETPQAYYNRIRKAYFGARNEPGMEEDFNFKTLFLRNLHPAVSQHLGVLACPRTMSIQQLRDLSHKAFSKQKTISEKTAKNPTIYPVSDHYPELALEGAHTHHSDRPFNREARQFQASRGQPHHEGARPRHQNGRSERFWDRPHPSSNQNGGATWEASRRPRNGRPPPARTSSPNRQRQNASRQASNQPKSEPPQEPSNAVMSESAEILKVLRELIQKKPKKGHKEDKSDSL</sequence>
<proteinExistence type="predicted"/>
<feature type="compositionally biased region" description="Basic and acidic residues" evidence="1">
    <location>
        <begin position="522"/>
        <end position="544"/>
    </location>
</feature>
<dbReference type="EMBL" id="RJVU01063416">
    <property type="protein sequence ID" value="ROJ25356.1"/>
    <property type="molecule type" value="Genomic_DNA"/>
</dbReference>
<keyword evidence="3" id="KW-1185">Reference proteome</keyword>
<feature type="region of interest" description="Disordered" evidence="1">
    <location>
        <begin position="116"/>
        <end position="136"/>
    </location>
</feature>
<feature type="compositionally biased region" description="Polar residues" evidence="1">
    <location>
        <begin position="571"/>
        <end position="590"/>
    </location>
</feature>
<evidence type="ECO:0000313" key="2">
    <source>
        <dbReference type="EMBL" id="ROJ25356.1"/>
    </source>
</evidence>
<accession>A0A3N0XQZ2</accession>
<dbReference type="Proteomes" id="UP000281406">
    <property type="component" value="Unassembled WGS sequence"/>
</dbReference>
<feature type="region of interest" description="Disordered" evidence="1">
    <location>
        <begin position="232"/>
        <end position="293"/>
    </location>
</feature>
<dbReference type="OrthoDB" id="8936501at2759"/>